<protein>
    <submittedName>
        <fullName evidence="2">SET domain-containing protein</fullName>
    </submittedName>
</protein>
<evidence type="ECO:0000259" key="1">
    <source>
        <dbReference type="Pfam" id="PF00856"/>
    </source>
</evidence>
<name>A0ABX7RDE1_9GAMM</name>
<dbReference type="RefSeq" id="WP_200605626.1">
    <property type="nucleotide sequence ID" value="NZ_CP071517.1"/>
</dbReference>
<organism evidence="2 3">
    <name type="scientific">Lysobacter arenosi</name>
    <dbReference type="NCBI Taxonomy" id="2795387"/>
    <lineage>
        <taxon>Bacteria</taxon>
        <taxon>Pseudomonadati</taxon>
        <taxon>Pseudomonadota</taxon>
        <taxon>Gammaproteobacteria</taxon>
        <taxon>Lysobacterales</taxon>
        <taxon>Lysobacteraceae</taxon>
        <taxon>Lysobacter</taxon>
    </lineage>
</organism>
<keyword evidence="3" id="KW-1185">Reference proteome</keyword>
<evidence type="ECO:0000313" key="2">
    <source>
        <dbReference type="EMBL" id="QSX76175.1"/>
    </source>
</evidence>
<reference evidence="2 3" key="1">
    <citation type="submission" date="2021-02" db="EMBL/GenBank/DDBJ databases">
        <title>Lysobacter arenosi sp. nov., isolated from soil of gangwondo yeongwol, south Korea.</title>
        <authorList>
            <person name="Kim K.R."/>
            <person name="Kim K.H."/>
            <person name="Jeon C.O."/>
        </authorList>
    </citation>
    <scope>NUCLEOTIDE SEQUENCE [LARGE SCALE GENOMIC DNA]</scope>
    <source>
        <strain evidence="2 3">R7</strain>
    </source>
</reference>
<dbReference type="InterPro" id="IPR046341">
    <property type="entry name" value="SET_dom_sf"/>
</dbReference>
<accession>A0ABX7RDE1</accession>
<proteinExistence type="predicted"/>
<gene>
    <name evidence="2" type="ORF">HIV01_006690</name>
</gene>
<dbReference type="Proteomes" id="UP000663400">
    <property type="component" value="Chromosome"/>
</dbReference>
<dbReference type="EMBL" id="CP071517">
    <property type="protein sequence ID" value="QSX76175.1"/>
    <property type="molecule type" value="Genomic_DNA"/>
</dbReference>
<dbReference type="SUPFAM" id="SSF82199">
    <property type="entry name" value="SET domain"/>
    <property type="match status" value="1"/>
</dbReference>
<evidence type="ECO:0000313" key="3">
    <source>
        <dbReference type="Proteomes" id="UP000663400"/>
    </source>
</evidence>
<sequence>MTIDDIDLLATRLLGGAPCLPTVADAVVGASAIHGRGLFSTRSRDAGEVLCVLDGQIVDVSAFPGVIDALEWNALDPSRLLVRGVRTSYGYINHSVTPNVAIDTDGRTMRTCEAVAAGDEFTMDYLAQPVPAGYRGSDEGQRLG</sequence>
<dbReference type="InterPro" id="IPR001214">
    <property type="entry name" value="SET_dom"/>
</dbReference>
<dbReference type="Gene3D" id="2.170.270.10">
    <property type="entry name" value="SET domain"/>
    <property type="match status" value="1"/>
</dbReference>
<feature type="domain" description="SET" evidence="1">
    <location>
        <begin position="35"/>
        <end position="125"/>
    </location>
</feature>
<dbReference type="Pfam" id="PF00856">
    <property type="entry name" value="SET"/>
    <property type="match status" value="1"/>
</dbReference>